<feature type="chain" id="PRO_5023014446" description="Hydrophobin" evidence="1">
    <location>
        <begin position="29"/>
        <end position="123"/>
    </location>
</feature>
<keyword evidence="1" id="KW-0732">Signal</keyword>
<proteinExistence type="predicted"/>
<sequence length="123" mass="12782">MNSVYRSTAMILLAGALLVTQVAISVVAINCDPDHPSAVCLSRSDYGNPQVSKIMAMVATLRGCLDATRIGGFSVIRCCKRGLTLGADGQPLPGGGLVQLNRNDVVPAQGTLFNVAQGCTYQG</sequence>
<dbReference type="AlphaFoldDB" id="A0A5B0MYM3"/>
<dbReference type="Proteomes" id="UP000325313">
    <property type="component" value="Unassembled WGS sequence"/>
</dbReference>
<feature type="signal peptide" evidence="1">
    <location>
        <begin position="1"/>
        <end position="28"/>
    </location>
</feature>
<accession>A0A5B0MYM3</accession>
<organism evidence="2 3">
    <name type="scientific">Puccinia graminis f. sp. tritici</name>
    <dbReference type="NCBI Taxonomy" id="56615"/>
    <lineage>
        <taxon>Eukaryota</taxon>
        <taxon>Fungi</taxon>
        <taxon>Dikarya</taxon>
        <taxon>Basidiomycota</taxon>
        <taxon>Pucciniomycotina</taxon>
        <taxon>Pucciniomycetes</taxon>
        <taxon>Pucciniales</taxon>
        <taxon>Pucciniaceae</taxon>
        <taxon>Puccinia</taxon>
    </lineage>
</organism>
<evidence type="ECO:0000313" key="3">
    <source>
        <dbReference type="Proteomes" id="UP000325313"/>
    </source>
</evidence>
<comment type="caution">
    <text evidence="2">The sequence shown here is derived from an EMBL/GenBank/DDBJ whole genome shotgun (WGS) entry which is preliminary data.</text>
</comment>
<reference evidence="2 3" key="1">
    <citation type="submission" date="2019-05" db="EMBL/GenBank/DDBJ databases">
        <title>Emergence of the Ug99 lineage of the wheat stem rust pathogen through somatic hybridization.</title>
        <authorList>
            <person name="Li F."/>
            <person name="Upadhyaya N.M."/>
            <person name="Sperschneider J."/>
            <person name="Matny O."/>
            <person name="Nguyen-Phuc H."/>
            <person name="Mago R."/>
            <person name="Raley C."/>
            <person name="Miller M.E."/>
            <person name="Silverstein K.A.T."/>
            <person name="Henningsen E."/>
            <person name="Hirsch C.D."/>
            <person name="Visser B."/>
            <person name="Pretorius Z.A."/>
            <person name="Steffenson B.J."/>
            <person name="Schwessinger B."/>
            <person name="Dodds P.N."/>
            <person name="Figueroa M."/>
        </authorList>
    </citation>
    <scope>NUCLEOTIDE SEQUENCE [LARGE SCALE GENOMIC DNA]</scope>
    <source>
        <strain evidence="2 3">Ug99</strain>
    </source>
</reference>
<protein>
    <recommendedName>
        <fullName evidence="4">Hydrophobin</fullName>
    </recommendedName>
</protein>
<name>A0A5B0MYM3_PUCGR</name>
<gene>
    <name evidence="2" type="ORF">PGTUg99_018806</name>
</gene>
<evidence type="ECO:0008006" key="4">
    <source>
        <dbReference type="Google" id="ProtNLM"/>
    </source>
</evidence>
<dbReference type="EMBL" id="VDEP01000439">
    <property type="protein sequence ID" value="KAA1082101.1"/>
    <property type="molecule type" value="Genomic_DNA"/>
</dbReference>
<evidence type="ECO:0000256" key="1">
    <source>
        <dbReference type="SAM" id="SignalP"/>
    </source>
</evidence>
<evidence type="ECO:0000313" key="2">
    <source>
        <dbReference type="EMBL" id="KAA1082101.1"/>
    </source>
</evidence>